<protein>
    <submittedName>
        <fullName evidence="1">Uncharacterized protein</fullName>
    </submittedName>
</protein>
<evidence type="ECO:0000313" key="1">
    <source>
        <dbReference type="EMBL" id="MBX64684.1"/>
    </source>
</evidence>
<reference evidence="1" key="1">
    <citation type="submission" date="2018-02" db="EMBL/GenBank/DDBJ databases">
        <title>Rhizophora mucronata_Transcriptome.</title>
        <authorList>
            <person name="Meera S.P."/>
            <person name="Sreeshan A."/>
            <person name="Augustine A."/>
        </authorList>
    </citation>
    <scope>NUCLEOTIDE SEQUENCE</scope>
    <source>
        <tissue evidence="1">Leaf</tissue>
    </source>
</reference>
<name>A0A2P2QCM4_RHIMU</name>
<dbReference type="AlphaFoldDB" id="A0A2P2QCM4"/>
<dbReference type="EMBL" id="GGEC01084200">
    <property type="protein sequence ID" value="MBX64684.1"/>
    <property type="molecule type" value="Transcribed_RNA"/>
</dbReference>
<proteinExistence type="predicted"/>
<sequence length="16" mass="1783">MILSFSCNFSVECLSC</sequence>
<organism evidence="1">
    <name type="scientific">Rhizophora mucronata</name>
    <name type="common">Asiatic mangrove</name>
    <dbReference type="NCBI Taxonomy" id="61149"/>
    <lineage>
        <taxon>Eukaryota</taxon>
        <taxon>Viridiplantae</taxon>
        <taxon>Streptophyta</taxon>
        <taxon>Embryophyta</taxon>
        <taxon>Tracheophyta</taxon>
        <taxon>Spermatophyta</taxon>
        <taxon>Magnoliopsida</taxon>
        <taxon>eudicotyledons</taxon>
        <taxon>Gunneridae</taxon>
        <taxon>Pentapetalae</taxon>
        <taxon>rosids</taxon>
        <taxon>fabids</taxon>
        <taxon>Malpighiales</taxon>
        <taxon>Rhizophoraceae</taxon>
        <taxon>Rhizophora</taxon>
    </lineage>
</organism>
<accession>A0A2P2QCM4</accession>